<keyword evidence="4 6" id="KW-1133">Transmembrane helix</keyword>
<comment type="caution">
    <text evidence="8">The sequence shown here is derived from an EMBL/GenBank/DDBJ whole genome shotgun (WGS) entry which is preliminary data.</text>
</comment>
<comment type="subcellular location">
    <subcellularLocation>
        <location evidence="1">Cell membrane</location>
        <topology evidence="1">Multi-pass membrane protein</topology>
    </subcellularLocation>
</comment>
<dbReference type="GO" id="GO:0005886">
    <property type="term" value="C:plasma membrane"/>
    <property type="evidence" value="ECO:0007669"/>
    <property type="project" value="UniProtKB-SubCell"/>
</dbReference>
<reference evidence="8" key="1">
    <citation type="submission" date="2020-12" db="EMBL/GenBank/DDBJ databases">
        <title>Clostridium thailandense sp. nov., a novel acetogenic bacterium isolated from peat land soil in Thailand.</title>
        <authorList>
            <person name="Chaikitkaew S."/>
            <person name="Birkeland N.K."/>
        </authorList>
    </citation>
    <scope>NUCLEOTIDE SEQUENCE</scope>
    <source>
        <strain evidence="8">DSM 17425</strain>
    </source>
</reference>
<feature type="transmembrane region" description="Helical" evidence="6">
    <location>
        <begin position="154"/>
        <end position="176"/>
    </location>
</feature>
<dbReference type="AlphaFoldDB" id="A0A934M3Q9"/>
<evidence type="ECO:0000256" key="3">
    <source>
        <dbReference type="ARBA" id="ARBA00022692"/>
    </source>
</evidence>
<evidence type="ECO:0000313" key="9">
    <source>
        <dbReference type="Proteomes" id="UP000622687"/>
    </source>
</evidence>
<keyword evidence="2" id="KW-1003">Cell membrane</keyword>
<dbReference type="InterPro" id="IPR052536">
    <property type="entry name" value="ABC-4_Integral_Memb_Prot"/>
</dbReference>
<keyword evidence="9" id="KW-1185">Reference proteome</keyword>
<feature type="transmembrane region" description="Helical" evidence="6">
    <location>
        <begin position="664"/>
        <end position="684"/>
    </location>
</feature>
<evidence type="ECO:0000259" key="7">
    <source>
        <dbReference type="Pfam" id="PF02687"/>
    </source>
</evidence>
<feature type="transmembrane region" description="Helical" evidence="6">
    <location>
        <begin position="58"/>
        <end position="83"/>
    </location>
</feature>
<dbReference type="PANTHER" id="PTHR46795">
    <property type="entry name" value="ABC TRANSPORTER PERMEASE-RELATED-RELATED"/>
    <property type="match status" value="1"/>
</dbReference>
<proteinExistence type="predicted"/>
<evidence type="ECO:0000256" key="4">
    <source>
        <dbReference type="ARBA" id="ARBA00022989"/>
    </source>
</evidence>
<dbReference type="InterPro" id="IPR003838">
    <property type="entry name" value="ABC3_permease_C"/>
</dbReference>
<feature type="transmembrane region" description="Helical" evidence="6">
    <location>
        <begin position="104"/>
        <end position="125"/>
    </location>
</feature>
<feature type="transmembrane region" description="Helical" evidence="6">
    <location>
        <begin position="234"/>
        <end position="255"/>
    </location>
</feature>
<feature type="transmembrane region" description="Helical" evidence="6">
    <location>
        <begin position="197"/>
        <end position="219"/>
    </location>
</feature>
<dbReference type="EMBL" id="JAEEGB010000013">
    <property type="protein sequence ID" value="MBI6873300.1"/>
    <property type="molecule type" value="Genomic_DNA"/>
</dbReference>
<evidence type="ECO:0000256" key="2">
    <source>
        <dbReference type="ARBA" id="ARBA00022475"/>
    </source>
</evidence>
<accession>A0A934M3Q9</accession>
<organism evidence="8 9">
    <name type="scientific">Clostridium aciditolerans</name>
    <dbReference type="NCBI Taxonomy" id="339861"/>
    <lineage>
        <taxon>Bacteria</taxon>
        <taxon>Bacillati</taxon>
        <taxon>Bacillota</taxon>
        <taxon>Clostridia</taxon>
        <taxon>Eubacteriales</taxon>
        <taxon>Clostridiaceae</taxon>
        <taxon>Clostridium</taxon>
    </lineage>
</organism>
<keyword evidence="3 6" id="KW-0812">Transmembrane</keyword>
<evidence type="ECO:0000256" key="6">
    <source>
        <dbReference type="SAM" id="Phobius"/>
    </source>
</evidence>
<feature type="transmembrane region" description="Helical" evidence="6">
    <location>
        <begin position="283"/>
        <end position="303"/>
    </location>
</feature>
<dbReference type="PANTHER" id="PTHR46795:SF3">
    <property type="entry name" value="ABC TRANSPORTER PERMEASE"/>
    <property type="match status" value="1"/>
</dbReference>
<feature type="transmembrane region" description="Helical" evidence="6">
    <location>
        <begin position="631"/>
        <end position="652"/>
    </location>
</feature>
<evidence type="ECO:0000256" key="5">
    <source>
        <dbReference type="ARBA" id="ARBA00023136"/>
    </source>
</evidence>
<sequence length="697" mass="80118">MTMNNIYSKLRSKNIKNYYMLIFCIILSIVLVASYAVMFFSSTVQEILPIGGDSMKQAYLIFGIAIVGCALFTTYASSIFFKYKNRETGILLSLGAKKSQIKKVLFIELSLIGFVSSLIGLTLSIPVSFGIWKLFQIFIIDIKEMVYKIGWPGLIYGIIFCILIIISIFIMGLKFINRTNIIDILNEHRKCEIVKDIKSWYGVVGSILIIVGMLLGYAIPQISIRYLNFRMPAIWNITFLLSAIGMYMLITYIIVYNKKGKNLKKYYKNIIPKSMMKFMGKQTVKNMCTISFLISGALFAAFYTPLNVSNLFYSLDNNPVDYSFHYKESENQIKKNEIYLLAQKHNVNITSYYEVPSISLIVNGINANFMDNGKITYTHIDKIGYSEFFSESDFNKISKQNVDVKPGEYLTIITPESLESIHERFNDLNKITNPVTNVSQKINYAGTITFQPFVKQGTTKYVISDEDYKKYAKNLPIENFENFVLFNVKNPDKTYAFANDLKNEIIKRSSKAVAVSKFYDDYEKKLALEKGEKYYYESINLSSDNNLLFQDWKYYPSFNVLDRQDIIKNMSVFLMLFIYIAIICFTAVAIIAYTRSITIAINNKTLFNDLKNLGANNKYIEKCIKVQLKKIFTIPTVVGSTSIYLLFFFIVYGNSGSISPGEYAGLRINFLIMIVTGFFMYLVYRLSLRKIKKIIQI</sequence>
<name>A0A934M3Q9_9CLOT</name>
<evidence type="ECO:0000313" key="8">
    <source>
        <dbReference type="EMBL" id="MBI6873300.1"/>
    </source>
</evidence>
<feature type="transmembrane region" description="Helical" evidence="6">
    <location>
        <begin position="18"/>
        <end position="38"/>
    </location>
</feature>
<gene>
    <name evidence="8" type="ORF">I6U51_11375</name>
</gene>
<keyword evidence="5 6" id="KW-0472">Membrane</keyword>
<dbReference type="Pfam" id="PF02687">
    <property type="entry name" value="FtsX"/>
    <property type="match status" value="1"/>
</dbReference>
<dbReference type="RefSeq" id="WP_211142760.1">
    <property type="nucleotide sequence ID" value="NZ_JAEEGB010000013.1"/>
</dbReference>
<protein>
    <submittedName>
        <fullName evidence="8">FtsX-like permease family protein</fullName>
    </submittedName>
</protein>
<dbReference type="Proteomes" id="UP000622687">
    <property type="component" value="Unassembled WGS sequence"/>
</dbReference>
<feature type="transmembrane region" description="Helical" evidence="6">
    <location>
        <begin position="572"/>
        <end position="594"/>
    </location>
</feature>
<evidence type="ECO:0000256" key="1">
    <source>
        <dbReference type="ARBA" id="ARBA00004651"/>
    </source>
</evidence>
<feature type="domain" description="ABC3 transporter permease C-terminal" evidence="7">
    <location>
        <begin position="60"/>
        <end position="180"/>
    </location>
</feature>